<organism evidence="1">
    <name type="scientific">viral metagenome</name>
    <dbReference type="NCBI Taxonomy" id="1070528"/>
    <lineage>
        <taxon>unclassified sequences</taxon>
        <taxon>metagenomes</taxon>
        <taxon>organismal metagenomes</taxon>
    </lineage>
</organism>
<evidence type="ECO:0000313" key="2">
    <source>
        <dbReference type="EMBL" id="QJB01775.1"/>
    </source>
</evidence>
<accession>A0A6M3LZR5</accession>
<name>A0A6M3LZR5_9ZZZZ</name>
<sequence>MDKNAIKLWAKGMACIFAVASLSLCLLGCGFAFLKGGPEFRTVQFEFRGKHYPIVIPGYMPDFTQFQEKPQIDLYYSSMVATLTYFVPDSPRDAQGHPDQYTFLASNVSLDRPDMLGVMSFIGENYRRWIYEEGKPREVTEEFMRVWLRNWVWSTYQNMLKDWLKRRATEAAEGTDRGSGI</sequence>
<dbReference type="AlphaFoldDB" id="A0A6M3LZR5"/>
<proteinExistence type="predicted"/>
<evidence type="ECO:0000313" key="1">
    <source>
        <dbReference type="EMBL" id="QJA98265.1"/>
    </source>
</evidence>
<protein>
    <submittedName>
        <fullName evidence="1">Uncharacterized protein</fullName>
    </submittedName>
</protein>
<gene>
    <name evidence="1" type="ORF">MM171A02068_0009</name>
    <name evidence="2" type="ORF">MM171B02023_0008</name>
</gene>
<dbReference type="EMBL" id="MT143566">
    <property type="protein sequence ID" value="QJA98265.1"/>
    <property type="molecule type" value="Genomic_DNA"/>
</dbReference>
<reference evidence="1" key="1">
    <citation type="submission" date="2020-03" db="EMBL/GenBank/DDBJ databases">
        <title>The deep terrestrial virosphere.</title>
        <authorList>
            <person name="Holmfeldt K."/>
            <person name="Nilsson E."/>
            <person name="Simone D."/>
            <person name="Lopez-Fernandez M."/>
            <person name="Wu X."/>
            <person name="de Brujin I."/>
            <person name="Lundin D."/>
            <person name="Andersson A."/>
            <person name="Bertilsson S."/>
            <person name="Dopson M."/>
        </authorList>
    </citation>
    <scope>NUCLEOTIDE SEQUENCE</scope>
    <source>
        <strain evidence="1">MM171A02068</strain>
        <strain evidence="2">MM171B02023</strain>
    </source>
</reference>
<dbReference type="EMBL" id="MT143732">
    <property type="protein sequence ID" value="QJB01775.1"/>
    <property type="molecule type" value="Genomic_DNA"/>
</dbReference>